<name>A0A5J4WUY0_9EUKA</name>
<protein>
    <submittedName>
        <fullName evidence="1">Uncharacterized protein</fullName>
    </submittedName>
</protein>
<evidence type="ECO:0000313" key="1">
    <source>
        <dbReference type="EMBL" id="KAA6398857.1"/>
    </source>
</evidence>
<reference evidence="1 2" key="1">
    <citation type="submission" date="2019-03" db="EMBL/GenBank/DDBJ databases">
        <title>Single cell metagenomics reveals metabolic interactions within the superorganism composed of flagellate Streblomastix strix and complex community of Bacteroidetes bacteria on its surface.</title>
        <authorList>
            <person name="Treitli S.C."/>
            <person name="Kolisko M."/>
            <person name="Husnik F."/>
            <person name="Keeling P."/>
            <person name="Hampl V."/>
        </authorList>
    </citation>
    <scope>NUCLEOTIDE SEQUENCE [LARGE SCALE GENOMIC DNA]</scope>
    <source>
        <strain evidence="1">ST1C</strain>
    </source>
</reference>
<proteinExistence type="predicted"/>
<dbReference type="EMBL" id="SNRW01000868">
    <property type="protein sequence ID" value="KAA6398857.1"/>
    <property type="molecule type" value="Genomic_DNA"/>
</dbReference>
<evidence type="ECO:0000313" key="2">
    <source>
        <dbReference type="Proteomes" id="UP000324800"/>
    </source>
</evidence>
<organism evidence="1 2">
    <name type="scientific">Streblomastix strix</name>
    <dbReference type="NCBI Taxonomy" id="222440"/>
    <lineage>
        <taxon>Eukaryota</taxon>
        <taxon>Metamonada</taxon>
        <taxon>Preaxostyla</taxon>
        <taxon>Oxymonadida</taxon>
        <taxon>Streblomastigidae</taxon>
        <taxon>Streblomastix</taxon>
    </lineage>
</organism>
<dbReference type="Proteomes" id="UP000324800">
    <property type="component" value="Unassembled WGS sequence"/>
</dbReference>
<accession>A0A5J4WUY0</accession>
<gene>
    <name evidence="1" type="ORF">EZS28_005618</name>
</gene>
<sequence length="285" mass="31850">MLKILKKLIDKFEQLVGGAPVERIRTLTFLFSVSVQILIIGLNYKTIILTLSQIITSQITTGPLFNLGRINFDLRFTGISLTDNTGKGVNQLLRERINNQQWDISRNKPFNNLLFFDNCNKLLETTGATQTITRWSGTVTQLDALIKISGIEIIVGTATVSPTFSSPKVFNVTGDKLDYVNGSFNSYGTNRTQTKTILTDEVTIGEGMILRTISVLMQDSRFINNQGSDSEAITFVNKGVKIITFSNDEFTGNLNPRNDINKANAIFANYLNEKFVLMQVCQKEI</sequence>
<dbReference type="AlphaFoldDB" id="A0A5J4WUY0"/>
<comment type="caution">
    <text evidence="1">The sequence shown here is derived from an EMBL/GenBank/DDBJ whole genome shotgun (WGS) entry which is preliminary data.</text>
</comment>